<dbReference type="EMBL" id="RFFG01000010">
    <property type="protein sequence ID" value="RMI46116.1"/>
    <property type="molecule type" value="Genomic_DNA"/>
</dbReference>
<evidence type="ECO:0000256" key="1">
    <source>
        <dbReference type="SAM" id="MobiDB-lite"/>
    </source>
</evidence>
<feature type="compositionally biased region" description="Polar residues" evidence="1">
    <location>
        <begin position="163"/>
        <end position="175"/>
    </location>
</feature>
<proteinExistence type="predicted"/>
<sequence>MVDVVEILTHWQAGRSSREISTSLGVSRNTVARYVAPAARAGLGPDGPESGGAEWAERVRRWFPDLVDTRVRQSTAPEIERHRDYIVQQRRHGVTMATIHQRLADEHGLGCSVASLRRWVTANLPDEQARAERVAVLRPDPRERRDHDHDHESGQRQEGPESGLTTLTPDASSPSGKRLTDGQHKALTIELSERLRVRRIDPGVTQGTSPTGLRTAC</sequence>
<gene>
    <name evidence="2" type="ORF">EBO15_07785</name>
</gene>
<comment type="caution">
    <text evidence="2">The sequence shown here is derived from an EMBL/GenBank/DDBJ whole genome shotgun (WGS) entry which is preliminary data.</text>
</comment>
<reference evidence="2 3" key="1">
    <citation type="submission" date="2018-10" db="EMBL/GenBank/DDBJ databases">
        <title>Isolation from soil.</title>
        <authorList>
            <person name="Hu J."/>
        </authorList>
    </citation>
    <scope>NUCLEOTIDE SEQUENCE [LARGE SCALE GENOMIC DNA]</scope>
    <source>
        <strain evidence="2 3">NEAU-Ht49</strain>
    </source>
</reference>
<feature type="compositionally biased region" description="Basic and acidic residues" evidence="1">
    <location>
        <begin position="130"/>
        <end position="159"/>
    </location>
</feature>
<dbReference type="SUPFAM" id="SSF46689">
    <property type="entry name" value="Homeodomain-like"/>
    <property type="match status" value="1"/>
</dbReference>
<evidence type="ECO:0000313" key="3">
    <source>
        <dbReference type="Proteomes" id="UP000282674"/>
    </source>
</evidence>
<name>A0A3M2M993_9ACTN</name>
<protein>
    <recommendedName>
        <fullName evidence="4">Transposase</fullName>
    </recommendedName>
</protein>
<dbReference type="RefSeq" id="WP_147481415.1">
    <property type="nucleotide sequence ID" value="NZ_JBHSKC010000013.1"/>
</dbReference>
<dbReference type="Proteomes" id="UP000282674">
    <property type="component" value="Unassembled WGS sequence"/>
</dbReference>
<dbReference type="OrthoDB" id="3542865at2"/>
<keyword evidence="3" id="KW-1185">Reference proteome</keyword>
<evidence type="ECO:0008006" key="4">
    <source>
        <dbReference type="Google" id="ProtNLM"/>
    </source>
</evidence>
<dbReference type="AlphaFoldDB" id="A0A3M2M993"/>
<evidence type="ECO:0000313" key="2">
    <source>
        <dbReference type="EMBL" id="RMI46116.1"/>
    </source>
</evidence>
<feature type="region of interest" description="Disordered" evidence="1">
    <location>
        <begin position="130"/>
        <end position="184"/>
    </location>
</feature>
<organism evidence="2 3">
    <name type="scientific">Actinomadura harenae</name>
    <dbReference type="NCBI Taxonomy" id="2483351"/>
    <lineage>
        <taxon>Bacteria</taxon>
        <taxon>Bacillati</taxon>
        <taxon>Actinomycetota</taxon>
        <taxon>Actinomycetes</taxon>
        <taxon>Streptosporangiales</taxon>
        <taxon>Thermomonosporaceae</taxon>
        <taxon>Actinomadura</taxon>
    </lineage>
</organism>
<accession>A0A3M2M993</accession>
<dbReference type="InterPro" id="IPR009057">
    <property type="entry name" value="Homeodomain-like_sf"/>
</dbReference>